<feature type="transmembrane region" description="Helical" evidence="2">
    <location>
        <begin position="26"/>
        <end position="48"/>
    </location>
</feature>
<dbReference type="Proteomes" id="UP000051936">
    <property type="component" value="Unassembled WGS sequence"/>
</dbReference>
<dbReference type="InterPro" id="IPR006143">
    <property type="entry name" value="RND_pump_MFP"/>
</dbReference>
<dbReference type="Pfam" id="PF25917">
    <property type="entry name" value="BSH_RND"/>
    <property type="match status" value="1"/>
</dbReference>
<dbReference type="Gene3D" id="1.10.287.470">
    <property type="entry name" value="Helix hairpin bin"/>
    <property type="match status" value="1"/>
</dbReference>
<dbReference type="RefSeq" id="WP_057753261.1">
    <property type="nucleotide sequence ID" value="NZ_LJYG01000104.1"/>
</dbReference>
<evidence type="ECO:0000259" key="3">
    <source>
        <dbReference type="Pfam" id="PF25917"/>
    </source>
</evidence>
<keyword evidence="2" id="KW-1133">Transmembrane helix</keyword>
<evidence type="ECO:0000313" key="5">
    <source>
        <dbReference type="EMBL" id="KRQ05419.1"/>
    </source>
</evidence>
<dbReference type="GO" id="GO:1990281">
    <property type="term" value="C:efflux pump complex"/>
    <property type="evidence" value="ECO:0007669"/>
    <property type="project" value="TreeGrafter"/>
</dbReference>
<comment type="similarity">
    <text evidence="1">Belongs to the membrane fusion protein (MFP) (TC 8.A.1) family.</text>
</comment>
<evidence type="ECO:0000256" key="2">
    <source>
        <dbReference type="SAM" id="Phobius"/>
    </source>
</evidence>
<evidence type="ECO:0000256" key="1">
    <source>
        <dbReference type="ARBA" id="ARBA00009477"/>
    </source>
</evidence>
<feature type="domain" description="Multidrug resistance protein MdtA-like barrel-sandwich hybrid" evidence="3">
    <location>
        <begin position="93"/>
        <end position="216"/>
    </location>
</feature>
<dbReference type="NCBIfam" id="TIGR01730">
    <property type="entry name" value="RND_mfp"/>
    <property type="match status" value="1"/>
</dbReference>
<dbReference type="FunFam" id="1.10.287.470:FF:000018">
    <property type="entry name" value="Efflux RND transporter periplasmic adaptor subunit"/>
    <property type="match status" value="1"/>
</dbReference>
<organism evidence="5 6">
    <name type="scientific">Bradyrhizobium manausense</name>
    <dbReference type="NCBI Taxonomy" id="989370"/>
    <lineage>
        <taxon>Bacteria</taxon>
        <taxon>Pseudomonadati</taxon>
        <taxon>Pseudomonadota</taxon>
        <taxon>Alphaproteobacteria</taxon>
        <taxon>Hyphomicrobiales</taxon>
        <taxon>Nitrobacteraceae</taxon>
        <taxon>Bradyrhizobium</taxon>
    </lineage>
</organism>
<reference evidence="5 6" key="1">
    <citation type="submission" date="2015-09" db="EMBL/GenBank/DDBJ databases">
        <title>Draft Genome Sequence of Bradyrhizobium manausense Strain BR 3351T, a Novel Symbiotic Nitrogen-Fixing Alphaproteobacterium Isolated from Brazilian Amazon Rain Forest.</title>
        <authorList>
            <person name="De Araujo J.L."/>
            <person name="Zilli J.E."/>
        </authorList>
    </citation>
    <scope>NUCLEOTIDE SEQUENCE [LARGE SCALE GENOMIC DNA]</scope>
    <source>
        <strain evidence="5 6">BR3351</strain>
    </source>
</reference>
<dbReference type="GO" id="GO:0015562">
    <property type="term" value="F:efflux transmembrane transporter activity"/>
    <property type="evidence" value="ECO:0007669"/>
    <property type="project" value="TreeGrafter"/>
</dbReference>
<protein>
    <submittedName>
        <fullName evidence="5">RND transporter</fullName>
    </submittedName>
</protein>
<dbReference type="PANTHER" id="PTHR30469:SF29">
    <property type="entry name" value="BLR2860 PROTEIN"/>
    <property type="match status" value="1"/>
</dbReference>
<dbReference type="OrthoDB" id="9806939at2"/>
<evidence type="ECO:0000259" key="4">
    <source>
        <dbReference type="Pfam" id="PF25954"/>
    </source>
</evidence>
<dbReference type="STRING" id="989370.AOQ71_27590"/>
<dbReference type="Gene3D" id="2.40.30.170">
    <property type="match status" value="1"/>
</dbReference>
<sequence>MNIVAEHKISGEPIDSKAPKRPVRPVLWFIIVGTLLGVLVGGLVWFNYFRGQMIKQFFANNKPPPTMVSAAEAKSEVVPNLLIAVGGLAAVHQVDVTADVNGRVTEIKFEPGAHVEAGTPLVQLFDAPEQGDLANYKAQATVAQLSLDRAKQLASRQFGPQATVDQAQAAYDQAMAGIAKTEALISQKLVRAPFSGELGVRKVEVGQYLTAGTAIVSLTDLSELWANFTVTEKDSGNLKVGQPVRLKVDAYPGRTFDGKITTIEPQIAADTRNIRVQATIANPEKILKPGMFVTTTVVLPDKPAVITVPETAVDYTLYGDSVFMITEKQGEDGKTTLSAVRTFVQTGNRVNGRVEIIKGVKAGDKVVAVGQLKLQSGAAVAISTDPAPPIPAQPPRY</sequence>
<feature type="domain" description="CusB-like beta-barrel" evidence="4">
    <location>
        <begin position="224"/>
        <end position="297"/>
    </location>
</feature>
<dbReference type="InterPro" id="IPR058792">
    <property type="entry name" value="Beta-barrel_RND_2"/>
</dbReference>
<comment type="caution">
    <text evidence="5">The sequence shown here is derived from an EMBL/GenBank/DDBJ whole genome shotgun (WGS) entry which is preliminary data.</text>
</comment>
<dbReference type="Pfam" id="PF25954">
    <property type="entry name" value="Beta-barrel_RND_2"/>
    <property type="match status" value="1"/>
</dbReference>
<dbReference type="InterPro" id="IPR058625">
    <property type="entry name" value="MdtA-like_BSH"/>
</dbReference>
<dbReference type="EMBL" id="LJYG01000104">
    <property type="protein sequence ID" value="KRQ05419.1"/>
    <property type="molecule type" value="Genomic_DNA"/>
</dbReference>
<name>A0A0R3D661_9BRAD</name>
<dbReference type="PANTHER" id="PTHR30469">
    <property type="entry name" value="MULTIDRUG RESISTANCE PROTEIN MDTA"/>
    <property type="match status" value="1"/>
</dbReference>
<dbReference type="SUPFAM" id="SSF111369">
    <property type="entry name" value="HlyD-like secretion proteins"/>
    <property type="match status" value="1"/>
</dbReference>
<keyword evidence="2" id="KW-0812">Transmembrane</keyword>
<evidence type="ECO:0000313" key="6">
    <source>
        <dbReference type="Proteomes" id="UP000051936"/>
    </source>
</evidence>
<proteinExistence type="inferred from homology"/>
<dbReference type="Gene3D" id="2.40.420.20">
    <property type="match status" value="1"/>
</dbReference>
<dbReference type="Gene3D" id="2.40.50.100">
    <property type="match status" value="1"/>
</dbReference>
<keyword evidence="2" id="KW-0472">Membrane</keyword>
<keyword evidence="6" id="KW-1185">Reference proteome</keyword>
<accession>A0A0R3D661</accession>
<dbReference type="FunFam" id="2.40.30.170:FF:000010">
    <property type="entry name" value="Efflux RND transporter periplasmic adaptor subunit"/>
    <property type="match status" value="1"/>
</dbReference>
<gene>
    <name evidence="5" type="ORF">AOQ71_27590</name>
</gene>
<dbReference type="AlphaFoldDB" id="A0A0R3D661"/>